<sequence length="85" mass="9490">MGNRGTVMLSAKPSTIWKDYTPTCLGRHVGTSTAEAEHLNKLRESHVDDSVRPILIEGIVDCSKSMDRVNLWLDPAADHIFNKNQ</sequence>
<feature type="non-terminal residue" evidence="1">
    <location>
        <position position="85"/>
    </location>
</feature>
<evidence type="ECO:0000313" key="1">
    <source>
        <dbReference type="EMBL" id="MCE5167095.1"/>
    </source>
</evidence>
<name>A0ABS8Y8X0_DATST</name>
<evidence type="ECO:0000313" key="2">
    <source>
        <dbReference type="Proteomes" id="UP000823775"/>
    </source>
</evidence>
<accession>A0ABS8Y8X0</accession>
<protein>
    <submittedName>
        <fullName evidence="1">Uncharacterized protein</fullName>
    </submittedName>
</protein>
<dbReference type="Proteomes" id="UP000823775">
    <property type="component" value="Unassembled WGS sequence"/>
</dbReference>
<reference evidence="1 2" key="1">
    <citation type="journal article" date="2021" name="BMC Genomics">
        <title>Datura genome reveals duplications of psychoactive alkaloid biosynthetic genes and high mutation rate following tissue culture.</title>
        <authorList>
            <person name="Rajewski A."/>
            <person name="Carter-House D."/>
            <person name="Stajich J."/>
            <person name="Litt A."/>
        </authorList>
    </citation>
    <scope>NUCLEOTIDE SEQUENCE [LARGE SCALE GENOMIC DNA]</scope>
    <source>
        <strain evidence="1">AR-01</strain>
    </source>
</reference>
<dbReference type="EMBL" id="JACEIK010049270">
    <property type="protein sequence ID" value="MCE5167095.1"/>
    <property type="molecule type" value="Genomic_DNA"/>
</dbReference>
<comment type="caution">
    <text evidence="1">The sequence shown here is derived from an EMBL/GenBank/DDBJ whole genome shotgun (WGS) entry which is preliminary data.</text>
</comment>
<keyword evidence="2" id="KW-1185">Reference proteome</keyword>
<organism evidence="1 2">
    <name type="scientific">Datura stramonium</name>
    <name type="common">Jimsonweed</name>
    <name type="synonym">Common thornapple</name>
    <dbReference type="NCBI Taxonomy" id="4076"/>
    <lineage>
        <taxon>Eukaryota</taxon>
        <taxon>Viridiplantae</taxon>
        <taxon>Streptophyta</taxon>
        <taxon>Embryophyta</taxon>
        <taxon>Tracheophyta</taxon>
        <taxon>Spermatophyta</taxon>
        <taxon>Magnoliopsida</taxon>
        <taxon>eudicotyledons</taxon>
        <taxon>Gunneridae</taxon>
        <taxon>Pentapetalae</taxon>
        <taxon>asterids</taxon>
        <taxon>lamiids</taxon>
        <taxon>Solanales</taxon>
        <taxon>Solanaceae</taxon>
        <taxon>Solanoideae</taxon>
        <taxon>Datureae</taxon>
        <taxon>Datura</taxon>
    </lineage>
</organism>
<gene>
    <name evidence="1" type="ORF">HAX54_037004</name>
</gene>
<proteinExistence type="predicted"/>